<reference evidence="1 2" key="1">
    <citation type="journal article" date="2009" name="Appl. Environ. Microbiol.">
        <title>Genomic analysis of 'Elusimicrobium minutum,' the first cultivated representative of the phylum 'Elusimicrobia' (formerly termite group 1).</title>
        <authorList>
            <person name="Herlemann D.P.R."/>
            <person name="Geissinger O."/>
            <person name="Ikeda-Ohtsubo W."/>
            <person name="Kunin V."/>
            <person name="Sun H."/>
            <person name="Lapidus A."/>
            <person name="Hugenholtz P."/>
            <person name="Brune A."/>
        </authorList>
    </citation>
    <scope>NUCLEOTIDE SEQUENCE [LARGE SCALE GENOMIC DNA]</scope>
    <source>
        <strain evidence="1 2">Pei191</strain>
    </source>
</reference>
<dbReference type="HOGENOM" id="CLU_2011650_0_0_0"/>
<dbReference type="EMBL" id="CP001055">
    <property type="protein sequence ID" value="ACC98402.1"/>
    <property type="molecule type" value="Genomic_DNA"/>
</dbReference>
<dbReference type="Proteomes" id="UP000001029">
    <property type="component" value="Chromosome"/>
</dbReference>
<accession>B2KD06</accession>
<dbReference type="KEGG" id="emi:Emin_0847"/>
<sequence length="123" mass="13859">MTQNKNDANLNRDVKINFLTHLQNALNIEAALELTGLQAIKLFSFLQKDKVFARRFDQIINLKLEIAFLDSALKTKSPTILSFALTNRLGEKYNKTKTPPNSAAPLPQIVFTDIDADETEKPN</sequence>
<protein>
    <submittedName>
        <fullName evidence="1">Uncharacterized protein</fullName>
    </submittedName>
</protein>
<gene>
    <name evidence="1" type="ordered locus">Emin_0847</name>
</gene>
<organism evidence="1 2">
    <name type="scientific">Elusimicrobium minutum (strain Pei191)</name>
    <dbReference type="NCBI Taxonomy" id="445932"/>
    <lineage>
        <taxon>Bacteria</taxon>
        <taxon>Pseudomonadati</taxon>
        <taxon>Elusimicrobiota</taxon>
        <taxon>Elusimicrobia</taxon>
        <taxon>Elusimicrobiales</taxon>
        <taxon>Elusimicrobiaceae</taxon>
        <taxon>Elusimicrobium</taxon>
    </lineage>
</organism>
<dbReference type="STRING" id="445932.Emin_0847"/>
<evidence type="ECO:0000313" key="1">
    <source>
        <dbReference type="EMBL" id="ACC98402.1"/>
    </source>
</evidence>
<proteinExistence type="predicted"/>
<dbReference type="AlphaFoldDB" id="B2KD06"/>
<dbReference type="RefSeq" id="WP_012415017.1">
    <property type="nucleotide sequence ID" value="NC_010644.1"/>
</dbReference>
<evidence type="ECO:0000313" key="2">
    <source>
        <dbReference type="Proteomes" id="UP000001029"/>
    </source>
</evidence>
<name>B2KD06_ELUMP</name>
<keyword evidence="2" id="KW-1185">Reference proteome</keyword>